<protein>
    <submittedName>
        <fullName evidence="11">Lipopolysaccharide-induced tumor necrosis factor-alpha factor</fullName>
    </submittedName>
</protein>
<evidence type="ECO:0000313" key="11">
    <source>
        <dbReference type="EMBL" id="VDH89426.1"/>
    </source>
</evidence>
<dbReference type="OrthoDB" id="5599753at2759"/>
<feature type="transmembrane region" description="Helical" evidence="9">
    <location>
        <begin position="75"/>
        <end position="96"/>
    </location>
</feature>
<evidence type="ECO:0000256" key="6">
    <source>
        <dbReference type="ARBA" id="ARBA00022833"/>
    </source>
</evidence>
<accession>A0A8B6BG16</accession>
<comment type="subcellular location">
    <subcellularLocation>
        <location evidence="2">Endosome membrane</location>
        <topology evidence="2">Peripheral membrane protein</topology>
    </subcellularLocation>
    <subcellularLocation>
        <location evidence="1">Late endosome membrane</location>
    </subcellularLocation>
    <subcellularLocation>
        <location evidence="3">Lysosome membrane</location>
        <topology evidence="3">Peripheral membrane protein</topology>
        <orientation evidence="3">Cytoplasmic side</orientation>
    </subcellularLocation>
</comment>
<dbReference type="GO" id="GO:0005765">
    <property type="term" value="C:lysosomal membrane"/>
    <property type="evidence" value="ECO:0007669"/>
    <property type="project" value="UniProtKB-SubCell"/>
</dbReference>
<dbReference type="InterPro" id="IPR037519">
    <property type="entry name" value="LITAF_fam"/>
</dbReference>
<feature type="region of interest" description="Disordered" evidence="8">
    <location>
        <begin position="1"/>
        <end position="31"/>
    </location>
</feature>
<organism evidence="11 12">
    <name type="scientific">Mytilus galloprovincialis</name>
    <name type="common">Mediterranean mussel</name>
    <dbReference type="NCBI Taxonomy" id="29158"/>
    <lineage>
        <taxon>Eukaryota</taxon>
        <taxon>Metazoa</taxon>
        <taxon>Spiralia</taxon>
        <taxon>Lophotrochozoa</taxon>
        <taxon>Mollusca</taxon>
        <taxon>Bivalvia</taxon>
        <taxon>Autobranchia</taxon>
        <taxon>Pteriomorphia</taxon>
        <taxon>Mytilida</taxon>
        <taxon>Mytiloidea</taxon>
        <taxon>Mytilidae</taxon>
        <taxon>Mytilinae</taxon>
        <taxon>Mytilus</taxon>
    </lineage>
</organism>
<dbReference type="PROSITE" id="PS51837">
    <property type="entry name" value="LITAF"/>
    <property type="match status" value="1"/>
</dbReference>
<dbReference type="Proteomes" id="UP000596742">
    <property type="component" value="Unassembled WGS sequence"/>
</dbReference>
<dbReference type="AlphaFoldDB" id="A0A8B6BG16"/>
<evidence type="ECO:0000313" key="12">
    <source>
        <dbReference type="Proteomes" id="UP000596742"/>
    </source>
</evidence>
<comment type="caution">
    <text evidence="11">The sequence shown here is derived from an EMBL/GenBank/DDBJ whole genome shotgun (WGS) entry which is preliminary data.</text>
</comment>
<evidence type="ECO:0000256" key="7">
    <source>
        <dbReference type="ARBA" id="ARBA00023136"/>
    </source>
</evidence>
<evidence type="ECO:0000256" key="8">
    <source>
        <dbReference type="SAM" id="MobiDB-lite"/>
    </source>
</evidence>
<evidence type="ECO:0000256" key="9">
    <source>
        <dbReference type="SAM" id="Phobius"/>
    </source>
</evidence>
<keyword evidence="9" id="KW-1133">Transmembrane helix</keyword>
<keyword evidence="7 9" id="KW-0472">Membrane</keyword>
<evidence type="ECO:0000256" key="4">
    <source>
        <dbReference type="ARBA" id="ARBA00005975"/>
    </source>
</evidence>
<feature type="domain" description="LITAF" evidence="10">
    <location>
        <begin position="36"/>
        <end position="119"/>
    </location>
</feature>
<dbReference type="PANTHER" id="PTHR23292">
    <property type="entry name" value="LIPOPOLYSACCHARIDE-INDUCED TUMOR NECROSIS FACTOR-ALPHA FACTOR"/>
    <property type="match status" value="1"/>
</dbReference>
<dbReference type="PANTHER" id="PTHR23292:SF6">
    <property type="entry name" value="FI16602P1-RELATED"/>
    <property type="match status" value="1"/>
</dbReference>
<comment type="similarity">
    <text evidence="4">Belongs to the CDIP1/LITAF family.</text>
</comment>
<keyword evidence="5" id="KW-0479">Metal-binding</keyword>
<sequence length="122" mass="13645">MSTDSQNLRKRAKEQEINGEQPPPYSETFNQIPPNVNQVVILQQMFYEEPVRVVCQHCGADIVTSTRYKNGTATWLAAAVMCFIGLGFGCCLIPFCMKGAKDVIHSCPKCRRVVGQYSRIGE</sequence>
<keyword evidence="6" id="KW-0862">Zinc</keyword>
<proteinExistence type="inferred from homology"/>
<dbReference type="InterPro" id="IPR006629">
    <property type="entry name" value="LITAF"/>
</dbReference>
<evidence type="ECO:0000256" key="5">
    <source>
        <dbReference type="ARBA" id="ARBA00022723"/>
    </source>
</evidence>
<evidence type="ECO:0000259" key="10">
    <source>
        <dbReference type="PROSITE" id="PS51837"/>
    </source>
</evidence>
<reference evidence="11" key="1">
    <citation type="submission" date="2018-11" db="EMBL/GenBank/DDBJ databases">
        <authorList>
            <person name="Alioto T."/>
            <person name="Alioto T."/>
        </authorList>
    </citation>
    <scope>NUCLEOTIDE SEQUENCE</scope>
</reference>
<evidence type="ECO:0000256" key="2">
    <source>
        <dbReference type="ARBA" id="ARBA00004481"/>
    </source>
</evidence>
<keyword evidence="9" id="KW-0812">Transmembrane</keyword>
<evidence type="ECO:0000256" key="3">
    <source>
        <dbReference type="ARBA" id="ARBA00004630"/>
    </source>
</evidence>
<keyword evidence="12" id="KW-1185">Reference proteome</keyword>
<gene>
    <name evidence="11" type="ORF">MGAL_10B033655</name>
</gene>
<dbReference type="GO" id="GO:0031902">
    <property type="term" value="C:late endosome membrane"/>
    <property type="evidence" value="ECO:0007669"/>
    <property type="project" value="UniProtKB-SubCell"/>
</dbReference>
<dbReference type="Pfam" id="PF10601">
    <property type="entry name" value="zf-LITAF-like"/>
    <property type="match status" value="1"/>
</dbReference>
<dbReference type="SMART" id="SM00714">
    <property type="entry name" value="LITAF"/>
    <property type="match status" value="1"/>
</dbReference>
<dbReference type="GO" id="GO:0008270">
    <property type="term" value="F:zinc ion binding"/>
    <property type="evidence" value="ECO:0007669"/>
    <property type="project" value="TreeGrafter"/>
</dbReference>
<evidence type="ECO:0000256" key="1">
    <source>
        <dbReference type="ARBA" id="ARBA00004414"/>
    </source>
</evidence>
<dbReference type="EMBL" id="UYJE01000044">
    <property type="protein sequence ID" value="VDH89426.1"/>
    <property type="molecule type" value="Genomic_DNA"/>
</dbReference>
<name>A0A8B6BG16_MYTGA</name>